<feature type="region of interest" description="Disordered" evidence="1">
    <location>
        <begin position="864"/>
        <end position="930"/>
    </location>
</feature>
<feature type="region of interest" description="Disordered" evidence="1">
    <location>
        <begin position="726"/>
        <end position="745"/>
    </location>
</feature>
<dbReference type="EMBL" id="QUQM01000003">
    <property type="protein sequence ID" value="KAA8648885.1"/>
    <property type="molecule type" value="Genomic_DNA"/>
</dbReference>
<feature type="compositionally biased region" description="Polar residues" evidence="1">
    <location>
        <begin position="240"/>
        <end position="257"/>
    </location>
</feature>
<feature type="compositionally biased region" description="Basic and acidic residues" evidence="1">
    <location>
        <begin position="729"/>
        <end position="745"/>
    </location>
</feature>
<feature type="compositionally biased region" description="Basic and acidic residues" evidence="1">
    <location>
        <begin position="135"/>
        <end position="147"/>
    </location>
</feature>
<dbReference type="VEuPathDB" id="FungiDB:EYZ11_006433"/>
<feature type="compositionally biased region" description="Basic residues" evidence="1">
    <location>
        <begin position="484"/>
        <end position="505"/>
    </location>
</feature>
<reference evidence="2 3" key="1">
    <citation type="submission" date="2019-08" db="EMBL/GenBank/DDBJ databases">
        <title>The genome sequence of a newly discovered highly antifungal drug resistant Aspergillus species, Aspergillus tanneri NIH 1004.</title>
        <authorList>
            <person name="Mounaud S."/>
            <person name="Singh I."/>
            <person name="Joardar V."/>
            <person name="Pakala S."/>
            <person name="Pakala S."/>
            <person name="Venepally P."/>
            <person name="Chung J.K."/>
            <person name="Losada L."/>
            <person name="Nierman W.C."/>
        </authorList>
    </citation>
    <scope>NUCLEOTIDE SEQUENCE [LARGE SCALE GENOMIC DNA]</scope>
    <source>
        <strain evidence="2 3">NIH1004</strain>
    </source>
</reference>
<feature type="compositionally biased region" description="Basic residues" evidence="1">
    <location>
        <begin position="286"/>
        <end position="299"/>
    </location>
</feature>
<feature type="compositionally biased region" description="Basic and acidic residues" evidence="1">
    <location>
        <begin position="300"/>
        <end position="313"/>
    </location>
</feature>
<dbReference type="OrthoDB" id="4366934at2759"/>
<feature type="region of interest" description="Disordered" evidence="1">
    <location>
        <begin position="284"/>
        <end position="335"/>
    </location>
</feature>
<name>A0A5M9MPD9_9EURO</name>
<feature type="compositionally biased region" description="Polar residues" evidence="1">
    <location>
        <begin position="779"/>
        <end position="790"/>
    </location>
</feature>
<evidence type="ECO:0008006" key="4">
    <source>
        <dbReference type="Google" id="ProtNLM"/>
    </source>
</evidence>
<evidence type="ECO:0000313" key="2">
    <source>
        <dbReference type="EMBL" id="KAA8648885.1"/>
    </source>
</evidence>
<evidence type="ECO:0000313" key="3">
    <source>
        <dbReference type="Proteomes" id="UP000324241"/>
    </source>
</evidence>
<feature type="compositionally biased region" description="Polar residues" evidence="1">
    <location>
        <begin position="152"/>
        <end position="166"/>
    </location>
</feature>
<evidence type="ECO:0000256" key="1">
    <source>
        <dbReference type="SAM" id="MobiDB-lite"/>
    </source>
</evidence>
<feature type="compositionally biased region" description="Basic and acidic residues" evidence="1">
    <location>
        <begin position="509"/>
        <end position="519"/>
    </location>
</feature>
<gene>
    <name evidence="2" type="ORF">ATNIH1004_004772</name>
</gene>
<protein>
    <recommendedName>
        <fullName evidence="4">GPI anchored protein</fullName>
    </recommendedName>
</protein>
<feature type="compositionally biased region" description="Polar residues" evidence="1">
    <location>
        <begin position="326"/>
        <end position="335"/>
    </location>
</feature>
<feature type="region of interest" description="Disordered" evidence="1">
    <location>
        <begin position="33"/>
        <end position="180"/>
    </location>
</feature>
<feature type="compositionally biased region" description="Basic and acidic residues" evidence="1">
    <location>
        <begin position="396"/>
        <end position="412"/>
    </location>
</feature>
<feature type="region of interest" description="Disordered" evidence="1">
    <location>
        <begin position="364"/>
        <end position="445"/>
    </location>
</feature>
<sequence length="1055" mass="111417">MKGLHGGIPIAVLAAVARAQYSELIGGNIDHQVDVDVHPRPPHHHWRPRADGSHAHGHDHDRGDATLIGGSGGVDSGNSASVPSTNQFSSLYDEDNKDDHSVDIDHDVDWGVDSGNSASVPSTNQFSSLYDEDNKDDHSVDIDHDVDWGVDSGNSASVPSTNQFSSLYDEDNKDDHSVDIDHDVDVNHDIDVDVHAKPPHHHPRPPHHHPRPRAHGSHAHGHDHDRGDATLIGGSGGVDSGNSASVPSTNQFSSLYNEDNKDDHSVDIDDKFDLDHNVDVDVYGRPPHHHPRPAHHHWKPRADGGHGHHHDYSDATIIGGPKGADSGNSASVPSTNQFASLYDEDNKDDHSVDIDDKFDLDHNVDVDVYGRPPHHHPRPAQDHPRPPHHHWTPRADATHGHGHDHHHGDHGHGGHGGNGHVDHDYGDATLIGGTKGVDSGNSASVPSTNQFASLYDEKNKDDHSVDIDDQFDLTHNVDVDVHARPPHHHPRPAHHHPRPPHHHWTPRADGGHGHHHDYSDATLIGGPSGVDIGNSAAVPSTNEFASIYDEQNKDDHSTHMKEDVDVDVDVHKGSKGHMKTRRHGHDSVVGGRSHAARDDHDVTMVDGPSGVDIGNAIGGDTENDTGLGHAGHGHDTVIGGASGVDIGSSVEIPKTNTFASAYTEKNVDDHSKHIDDSKNIDDTYHKSYYKKTRGLEHGDDHGDATVIGGASGVDIGNVADVSSTNSFASRHDENNKDDHSFTGKGQEHYSIEARGGRGSDTVVGGGPSGADSGNGASAPFSSGFGTAYSEQNEDDHSISETSKADVSIGSHVRNHYCHHPPMTVTKTVVGAYAPTGHHHAPQEVYESQPMGNHNPAPAPVHQNNVAESSSPMGMPPIHGSTSEAGSHSPGINIPAAHGNEAGTHKPSGNKPAAHGGELKPSPAVAHAPESQVISSPVAHGTGMEAAPSTIHMAVTSTITVPRASSFAKIPVHVPASSAAYASGAAHSANAAVSSSVYVHGYPSSAVHSAIDSNMPSPSTAPSAVDGLFKGGVARVSPNAGVLSICGVLALLAYVL</sequence>
<feature type="compositionally biased region" description="Basic and acidic residues" evidence="1">
    <location>
        <begin position="97"/>
        <end position="109"/>
    </location>
</feature>
<feature type="region of interest" description="Disordered" evidence="1">
    <location>
        <begin position="481"/>
        <end position="537"/>
    </location>
</feature>
<feature type="compositionally biased region" description="Polar residues" evidence="1">
    <location>
        <begin position="114"/>
        <end position="128"/>
    </location>
</feature>
<feature type="region of interest" description="Disordered" evidence="1">
    <location>
        <begin position="753"/>
        <end position="805"/>
    </location>
</feature>
<feature type="compositionally biased region" description="Low complexity" evidence="1">
    <location>
        <begin position="769"/>
        <end position="778"/>
    </location>
</feature>
<organism evidence="2 3">
    <name type="scientific">Aspergillus tanneri</name>
    <dbReference type="NCBI Taxonomy" id="1220188"/>
    <lineage>
        <taxon>Eukaryota</taxon>
        <taxon>Fungi</taxon>
        <taxon>Dikarya</taxon>
        <taxon>Ascomycota</taxon>
        <taxon>Pezizomycotina</taxon>
        <taxon>Eurotiomycetes</taxon>
        <taxon>Eurotiomycetidae</taxon>
        <taxon>Eurotiales</taxon>
        <taxon>Aspergillaceae</taxon>
        <taxon>Aspergillus</taxon>
        <taxon>Aspergillus subgen. Circumdati</taxon>
    </lineage>
</organism>
<dbReference type="GeneID" id="54327474"/>
<feature type="compositionally biased region" description="Basic residues" evidence="1">
    <location>
        <begin position="197"/>
        <end position="219"/>
    </location>
</feature>
<comment type="caution">
    <text evidence="2">The sequence shown here is derived from an EMBL/GenBank/DDBJ whole genome shotgun (WGS) entry which is preliminary data.</text>
</comment>
<proteinExistence type="predicted"/>
<accession>A0A5M9MPD9</accession>
<feature type="compositionally biased region" description="Polar residues" evidence="1">
    <location>
        <begin position="76"/>
        <end position="90"/>
    </location>
</feature>
<feature type="region of interest" description="Disordered" evidence="1">
    <location>
        <begin position="193"/>
        <end position="264"/>
    </location>
</feature>
<dbReference type="Proteomes" id="UP000324241">
    <property type="component" value="Unassembled WGS sequence"/>
</dbReference>
<feature type="compositionally biased region" description="Basic residues" evidence="1">
    <location>
        <begin position="574"/>
        <end position="584"/>
    </location>
</feature>
<dbReference type="RefSeq" id="XP_033428246.1">
    <property type="nucleotide sequence ID" value="XM_033569440.1"/>
</dbReference>
<feature type="region of interest" description="Disordered" evidence="1">
    <location>
        <begin position="574"/>
        <end position="605"/>
    </location>
</feature>
<feature type="compositionally biased region" description="Basic and acidic residues" evidence="1">
    <location>
        <begin position="48"/>
        <end position="64"/>
    </location>
</feature>
<dbReference type="AlphaFoldDB" id="A0A5M9MPD9"/>